<dbReference type="GO" id="GO:0006995">
    <property type="term" value="P:cellular response to nitrogen starvation"/>
    <property type="evidence" value="ECO:0007669"/>
    <property type="project" value="TreeGrafter"/>
</dbReference>
<comment type="similarity">
    <text evidence="1">Belongs to the beclin family.</text>
</comment>
<dbReference type="GO" id="GO:0030674">
    <property type="term" value="F:protein-macromolecule adaptor activity"/>
    <property type="evidence" value="ECO:0007669"/>
    <property type="project" value="TreeGrafter"/>
</dbReference>
<dbReference type="Proteomes" id="UP001142055">
    <property type="component" value="Chromosome 3"/>
</dbReference>
<feature type="compositionally biased region" description="Polar residues" evidence="4">
    <location>
        <begin position="85"/>
        <end position="102"/>
    </location>
</feature>
<reference evidence="7" key="1">
    <citation type="submission" date="2022-12" db="EMBL/GenBank/DDBJ databases">
        <title>Genome assemblies of Blomia tropicalis.</title>
        <authorList>
            <person name="Cui Y."/>
        </authorList>
    </citation>
    <scope>NUCLEOTIDE SEQUENCE</scope>
    <source>
        <tissue evidence="7">Adult mites</tissue>
    </source>
</reference>
<feature type="region of interest" description="Disordered" evidence="4">
    <location>
        <begin position="75"/>
        <end position="102"/>
    </location>
</feature>
<dbReference type="GO" id="GO:0000045">
    <property type="term" value="P:autophagosome assembly"/>
    <property type="evidence" value="ECO:0007669"/>
    <property type="project" value="TreeGrafter"/>
</dbReference>
<evidence type="ECO:0000313" key="8">
    <source>
        <dbReference type="Proteomes" id="UP001142055"/>
    </source>
</evidence>
<keyword evidence="2 3" id="KW-0175">Coiled coil</keyword>
<dbReference type="Pfam" id="PF04111">
    <property type="entry name" value="APG6"/>
    <property type="match status" value="1"/>
</dbReference>
<gene>
    <name evidence="7" type="ORF">RDWZM_008318</name>
</gene>
<dbReference type="Gene3D" id="1.10.418.40">
    <property type="entry name" value="Autophagy protein 6/Beclin 1"/>
    <property type="match status" value="1"/>
</dbReference>
<proteinExistence type="inferred from homology"/>
<dbReference type="GO" id="GO:0000423">
    <property type="term" value="P:mitophagy"/>
    <property type="evidence" value="ECO:0007669"/>
    <property type="project" value="TreeGrafter"/>
</dbReference>
<feature type="coiled-coil region" evidence="3">
    <location>
        <begin position="247"/>
        <end position="319"/>
    </location>
</feature>
<dbReference type="OMA" id="WTKAMKC"/>
<dbReference type="GO" id="GO:0045324">
    <property type="term" value="P:late endosome to vacuole transport"/>
    <property type="evidence" value="ECO:0007669"/>
    <property type="project" value="TreeGrafter"/>
</dbReference>
<dbReference type="GO" id="GO:0034272">
    <property type="term" value="C:phosphatidylinositol 3-kinase complex, class III, type II"/>
    <property type="evidence" value="ECO:0007669"/>
    <property type="project" value="TreeGrafter"/>
</dbReference>
<evidence type="ECO:0000256" key="3">
    <source>
        <dbReference type="SAM" id="Coils"/>
    </source>
</evidence>
<name>A0A9Q0RJY9_BLOTA</name>
<feature type="domain" description="Atg6/beclin coiled-coil" evidence="6">
    <location>
        <begin position="184"/>
        <end position="310"/>
    </location>
</feature>
<accession>A0A9Q0RJY9</accession>
<sequence length="496" mass="57178">MEDRPTDVHFSCQRCCQPLRLDHSLNPIDKDFFFDLISHHSNGIGSGIGTGLSAATDANNDNRKVVALSDIEEDKSPSNVAVEGQSLNIPTSSNLNSSSPRKTNSDVIYKVVQPIRKVEKCATDCDYSVINDPNSSSANLTSSSIIHSSLLSNFDQSTVDKSKDLKLQIQLFDILSDQSDIDHPLCEECADFVIKQMDHHLKILENECNDYNEYLQQMTVPEVTSDKEIDDLRAQLQSMQVVQASKISELKELNVKQKRVEDELERRLNEFKKQKADEDRYWHEYNNIKFSLYQCEEENQTLENKLRYAKEYYNKLKRANVFNSTFHIWYSGPFGTINGFRMGRTPNMQVDWHEINAGWGQCALLLSSLSKKISLTFQRYKIVPYGNYSFIESLDDKSKQLPLYTSGGIKYYFHQKFEQAMIAFLDCLQQFNDEAHRQDSDFKLPYEMDSKGNLAEKGAEKYSIRISVNTEEKWTKALKFMLTNLKWALAWVVMKH</sequence>
<dbReference type="PANTHER" id="PTHR12768:SF4">
    <property type="entry name" value="BECLIN-1"/>
    <property type="match status" value="1"/>
</dbReference>
<dbReference type="AlphaFoldDB" id="A0A9Q0RJY9"/>
<evidence type="ECO:0008006" key="9">
    <source>
        <dbReference type="Google" id="ProtNLM"/>
    </source>
</evidence>
<evidence type="ECO:0000256" key="4">
    <source>
        <dbReference type="SAM" id="MobiDB-lite"/>
    </source>
</evidence>
<dbReference type="GO" id="GO:0043548">
    <property type="term" value="F:phosphatidylinositol 3-kinase binding"/>
    <property type="evidence" value="ECO:0007669"/>
    <property type="project" value="TreeGrafter"/>
</dbReference>
<evidence type="ECO:0000256" key="2">
    <source>
        <dbReference type="ARBA" id="ARBA00023054"/>
    </source>
</evidence>
<dbReference type="PANTHER" id="PTHR12768">
    <property type="entry name" value="BECLIN 1"/>
    <property type="match status" value="1"/>
</dbReference>
<comment type="caution">
    <text evidence="7">The sequence shown here is derived from an EMBL/GenBank/DDBJ whole genome shotgun (WGS) entry which is preliminary data.</text>
</comment>
<dbReference type="InterPro" id="IPR040455">
    <property type="entry name" value="Atg6_BARA"/>
</dbReference>
<protein>
    <recommendedName>
        <fullName evidence="9">Beclin-1-like protein</fullName>
    </recommendedName>
</protein>
<keyword evidence="8" id="KW-1185">Reference proteome</keyword>
<dbReference type="GO" id="GO:0034271">
    <property type="term" value="C:phosphatidylinositol 3-kinase complex, class III, type I"/>
    <property type="evidence" value="ECO:0007669"/>
    <property type="project" value="TreeGrafter"/>
</dbReference>
<dbReference type="FunFam" id="1.10.418.40:FF:000001">
    <property type="entry name" value="beclin-1 isoform X1"/>
    <property type="match status" value="1"/>
</dbReference>
<evidence type="ECO:0000256" key="1">
    <source>
        <dbReference type="ARBA" id="ARBA00005965"/>
    </source>
</evidence>
<dbReference type="OrthoDB" id="20368at2759"/>
<feature type="domain" description="Atg6 BARA" evidence="5">
    <location>
        <begin position="316"/>
        <end position="492"/>
    </location>
</feature>
<organism evidence="7 8">
    <name type="scientific">Blomia tropicalis</name>
    <name type="common">Mite</name>
    <dbReference type="NCBI Taxonomy" id="40697"/>
    <lineage>
        <taxon>Eukaryota</taxon>
        <taxon>Metazoa</taxon>
        <taxon>Ecdysozoa</taxon>
        <taxon>Arthropoda</taxon>
        <taxon>Chelicerata</taxon>
        <taxon>Arachnida</taxon>
        <taxon>Acari</taxon>
        <taxon>Acariformes</taxon>
        <taxon>Sarcoptiformes</taxon>
        <taxon>Astigmata</taxon>
        <taxon>Glycyphagoidea</taxon>
        <taxon>Echimyopodidae</taxon>
        <taxon>Blomia</taxon>
    </lineage>
</organism>
<dbReference type="InterPro" id="IPR038274">
    <property type="entry name" value="Atg6/Beclin_C_sf"/>
</dbReference>
<evidence type="ECO:0000313" key="7">
    <source>
        <dbReference type="EMBL" id="KAJ6217161.1"/>
    </source>
</evidence>
<dbReference type="Pfam" id="PF17675">
    <property type="entry name" value="APG6_N"/>
    <property type="match status" value="1"/>
</dbReference>
<dbReference type="InterPro" id="IPR041691">
    <property type="entry name" value="Atg6/beclin_CC"/>
</dbReference>
<evidence type="ECO:0000259" key="5">
    <source>
        <dbReference type="Pfam" id="PF04111"/>
    </source>
</evidence>
<dbReference type="InterPro" id="IPR007243">
    <property type="entry name" value="Atg6/Beclin"/>
</dbReference>
<evidence type="ECO:0000259" key="6">
    <source>
        <dbReference type="Pfam" id="PF17675"/>
    </source>
</evidence>
<dbReference type="GO" id="GO:0000407">
    <property type="term" value="C:phagophore assembly site"/>
    <property type="evidence" value="ECO:0007669"/>
    <property type="project" value="TreeGrafter"/>
</dbReference>
<dbReference type="EMBL" id="JAPWDV010000003">
    <property type="protein sequence ID" value="KAJ6217161.1"/>
    <property type="molecule type" value="Genomic_DNA"/>
</dbReference>